<dbReference type="Pfam" id="PF00497">
    <property type="entry name" value="SBP_bac_3"/>
    <property type="match status" value="1"/>
</dbReference>
<gene>
    <name evidence="4" type="ORF">PZA18_11090</name>
</gene>
<evidence type="ECO:0000313" key="5">
    <source>
        <dbReference type="Proteomes" id="UP001172778"/>
    </source>
</evidence>
<protein>
    <submittedName>
        <fullName evidence="4">Transporter substrate-binding domain-containing protein</fullName>
    </submittedName>
</protein>
<evidence type="ECO:0000256" key="2">
    <source>
        <dbReference type="SAM" id="SignalP"/>
    </source>
</evidence>
<accession>A0ABT7DX00</accession>
<keyword evidence="5" id="KW-1185">Reference proteome</keyword>
<dbReference type="PANTHER" id="PTHR35936:SF25">
    <property type="entry name" value="ABC TRANSPORTER SUBSTRATE-BINDING PROTEIN"/>
    <property type="match status" value="1"/>
</dbReference>
<keyword evidence="1 2" id="KW-0732">Signal</keyword>
<dbReference type="SUPFAM" id="SSF53850">
    <property type="entry name" value="Periplasmic binding protein-like II"/>
    <property type="match status" value="1"/>
</dbReference>
<feature type="signal peptide" evidence="2">
    <location>
        <begin position="1"/>
        <end position="23"/>
    </location>
</feature>
<reference evidence="4" key="1">
    <citation type="submission" date="2023-03" db="EMBL/GenBank/DDBJ databases">
        <title>Chitinimonas shenzhenensis gen. nov., sp. nov., a novel member of family Burkholderiaceae isolated from activated sludge collected in Shen Zhen, China.</title>
        <authorList>
            <person name="Wang X."/>
        </authorList>
    </citation>
    <scope>NUCLEOTIDE SEQUENCE</scope>
    <source>
        <strain evidence="4">DQS-5</strain>
    </source>
</reference>
<organism evidence="4 5">
    <name type="scientific">Parachitinimonas caeni</name>
    <dbReference type="NCBI Taxonomy" id="3031301"/>
    <lineage>
        <taxon>Bacteria</taxon>
        <taxon>Pseudomonadati</taxon>
        <taxon>Pseudomonadota</taxon>
        <taxon>Betaproteobacteria</taxon>
        <taxon>Neisseriales</taxon>
        <taxon>Chitinibacteraceae</taxon>
        <taxon>Parachitinimonas</taxon>
    </lineage>
</organism>
<dbReference type="RefSeq" id="WP_284100909.1">
    <property type="nucleotide sequence ID" value="NZ_JARRAF010000011.1"/>
</dbReference>
<feature type="chain" id="PRO_5046981173" evidence="2">
    <location>
        <begin position="24"/>
        <end position="253"/>
    </location>
</feature>
<sequence>MNRAGGWLALVALCTCCSGLVSAREIRLASGEWAPYLSEKSRHFGFASHIVTEAFKQAGVQVRYEFYPWARSEALVKVGAVDGSLVWSQTSQRQTFAWFSDTVMTEEEVVFHLKSTPLVWEHISDLHGRKMGIPLGSKPGRWEEAIQSGKLVSYPVQDIETGMKMLLAGRIDIFPLVKTVGYDTLRKKFSAEEAGKIGYSQRIVERIEYRLMLSKKQDPNRVLLEKFNEGLKKLKKSEVYQEMLRGLERGDYE</sequence>
<evidence type="ECO:0000259" key="3">
    <source>
        <dbReference type="Pfam" id="PF00497"/>
    </source>
</evidence>
<dbReference type="Proteomes" id="UP001172778">
    <property type="component" value="Unassembled WGS sequence"/>
</dbReference>
<comment type="caution">
    <text evidence="4">The sequence shown here is derived from an EMBL/GenBank/DDBJ whole genome shotgun (WGS) entry which is preliminary data.</text>
</comment>
<dbReference type="EMBL" id="JARRAF010000011">
    <property type="protein sequence ID" value="MDK2124596.1"/>
    <property type="molecule type" value="Genomic_DNA"/>
</dbReference>
<dbReference type="Gene3D" id="3.40.190.10">
    <property type="entry name" value="Periplasmic binding protein-like II"/>
    <property type="match status" value="2"/>
</dbReference>
<dbReference type="InterPro" id="IPR001638">
    <property type="entry name" value="Solute-binding_3/MltF_N"/>
</dbReference>
<feature type="domain" description="Solute-binding protein family 3/N-terminal" evidence="3">
    <location>
        <begin position="34"/>
        <end position="244"/>
    </location>
</feature>
<evidence type="ECO:0000256" key="1">
    <source>
        <dbReference type="ARBA" id="ARBA00022729"/>
    </source>
</evidence>
<name>A0ABT7DX00_9NEIS</name>
<evidence type="ECO:0000313" key="4">
    <source>
        <dbReference type="EMBL" id="MDK2124596.1"/>
    </source>
</evidence>
<proteinExistence type="predicted"/>
<dbReference type="PANTHER" id="PTHR35936">
    <property type="entry name" value="MEMBRANE-BOUND LYTIC MUREIN TRANSGLYCOSYLASE F"/>
    <property type="match status" value="1"/>
</dbReference>